<dbReference type="AlphaFoldDB" id="A0A7N0VFE0"/>
<evidence type="ECO:0000313" key="3">
    <source>
        <dbReference type="Proteomes" id="UP000594263"/>
    </source>
</evidence>
<dbReference type="Gramene" id="Kaladp0589s0011.1.v1.1">
    <property type="protein sequence ID" value="Kaladp0589s0011.1.v1.1.CDS.1"/>
    <property type="gene ID" value="Kaladp0589s0011.v1.1"/>
</dbReference>
<protein>
    <submittedName>
        <fullName evidence="2">Uncharacterized protein</fullName>
    </submittedName>
</protein>
<reference evidence="2" key="1">
    <citation type="submission" date="2021-01" db="UniProtKB">
        <authorList>
            <consortium name="EnsemblPlants"/>
        </authorList>
    </citation>
    <scope>IDENTIFICATION</scope>
</reference>
<dbReference type="EnsemblPlants" id="Kaladp0589s0011.1.v1.1">
    <property type="protein sequence ID" value="Kaladp0589s0011.1.v1.1.CDS.1"/>
    <property type="gene ID" value="Kaladp0589s0011.v1.1"/>
</dbReference>
<name>A0A7N0VFE0_KALFE</name>
<organism evidence="2 3">
    <name type="scientific">Kalanchoe fedtschenkoi</name>
    <name type="common">Lavender scallops</name>
    <name type="synonym">South American air plant</name>
    <dbReference type="NCBI Taxonomy" id="63787"/>
    <lineage>
        <taxon>Eukaryota</taxon>
        <taxon>Viridiplantae</taxon>
        <taxon>Streptophyta</taxon>
        <taxon>Embryophyta</taxon>
        <taxon>Tracheophyta</taxon>
        <taxon>Spermatophyta</taxon>
        <taxon>Magnoliopsida</taxon>
        <taxon>eudicotyledons</taxon>
        <taxon>Gunneridae</taxon>
        <taxon>Pentapetalae</taxon>
        <taxon>Saxifragales</taxon>
        <taxon>Crassulaceae</taxon>
        <taxon>Kalanchoe</taxon>
    </lineage>
</organism>
<keyword evidence="3" id="KW-1185">Reference proteome</keyword>
<feature type="region of interest" description="Disordered" evidence="1">
    <location>
        <begin position="1"/>
        <end position="22"/>
    </location>
</feature>
<accession>A0A7N0VFE0</accession>
<evidence type="ECO:0000313" key="2">
    <source>
        <dbReference type="EnsemblPlants" id="Kaladp0589s0011.1.v1.1.CDS.1"/>
    </source>
</evidence>
<proteinExistence type="predicted"/>
<evidence type="ECO:0000256" key="1">
    <source>
        <dbReference type="SAM" id="MobiDB-lite"/>
    </source>
</evidence>
<feature type="compositionally biased region" description="Basic residues" evidence="1">
    <location>
        <begin position="1"/>
        <end position="10"/>
    </location>
</feature>
<feature type="compositionally biased region" description="Basic and acidic residues" evidence="1">
    <location>
        <begin position="11"/>
        <end position="22"/>
    </location>
</feature>
<dbReference type="Proteomes" id="UP000594263">
    <property type="component" value="Unplaced"/>
</dbReference>
<sequence>MRKCRQKLKQSKSESGEREKARVERKTVKPLSQFRCLVIILILPSVQPLITLT</sequence>